<feature type="transmembrane region" description="Helical" evidence="4">
    <location>
        <begin position="124"/>
        <end position="141"/>
    </location>
</feature>
<evidence type="ECO:0000256" key="1">
    <source>
        <dbReference type="ARBA" id="ARBA00012374"/>
    </source>
</evidence>
<feature type="transmembrane region" description="Helical" evidence="4">
    <location>
        <begin position="57"/>
        <end position="78"/>
    </location>
</feature>
<feature type="transmembrane region" description="Helical" evidence="4">
    <location>
        <begin position="25"/>
        <end position="45"/>
    </location>
</feature>
<dbReference type="EMBL" id="RKHR01000005">
    <property type="protein sequence ID" value="ROR99997.1"/>
    <property type="molecule type" value="Genomic_DNA"/>
</dbReference>
<evidence type="ECO:0000313" key="7">
    <source>
        <dbReference type="Proteomes" id="UP000275394"/>
    </source>
</evidence>
<feature type="transmembrane region" description="Helical" evidence="4">
    <location>
        <begin position="147"/>
        <end position="165"/>
    </location>
</feature>
<evidence type="ECO:0000259" key="5">
    <source>
        <dbReference type="SMART" id="SM00014"/>
    </source>
</evidence>
<dbReference type="RefSeq" id="WP_123712995.1">
    <property type="nucleotide sequence ID" value="NZ_RKHR01000005.1"/>
</dbReference>
<keyword evidence="4" id="KW-0812">Transmembrane</keyword>
<dbReference type="EC" id="3.6.1.27" evidence="1"/>
<dbReference type="GO" id="GO:0050380">
    <property type="term" value="F:undecaprenyl-diphosphatase activity"/>
    <property type="evidence" value="ECO:0007669"/>
    <property type="project" value="UniProtKB-EC"/>
</dbReference>
<dbReference type="InterPro" id="IPR036938">
    <property type="entry name" value="PAP2/HPO_sf"/>
</dbReference>
<dbReference type="InterPro" id="IPR000326">
    <property type="entry name" value="PAP2/HPO"/>
</dbReference>
<dbReference type="SMART" id="SM00014">
    <property type="entry name" value="acidPPc"/>
    <property type="match status" value="1"/>
</dbReference>
<keyword evidence="7" id="KW-1185">Reference proteome</keyword>
<dbReference type="CDD" id="cd03385">
    <property type="entry name" value="PAP2_BcrC_like"/>
    <property type="match status" value="1"/>
</dbReference>
<dbReference type="SUPFAM" id="SSF48317">
    <property type="entry name" value="Acid phosphatase/Vanadium-dependent haloperoxidase"/>
    <property type="match status" value="1"/>
</dbReference>
<feature type="transmembrane region" description="Helical" evidence="4">
    <location>
        <begin position="98"/>
        <end position="117"/>
    </location>
</feature>
<proteinExistence type="predicted"/>
<comment type="caution">
    <text evidence="6">The sequence shown here is derived from an EMBL/GenBank/DDBJ whole genome shotgun (WGS) entry which is preliminary data.</text>
</comment>
<feature type="domain" description="Phosphatidic acid phosphatase type 2/haloperoxidase" evidence="5">
    <location>
        <begin position="55"/>
        <end position="165"/>
    </location>
</feature>
<reference evidence="6 7" key="1">
    <citation type="submission" date="2018-11" db="EMBL/GenBank/DDBJ databases">
        <title>Genomic Encyclopedia of Type Strains, Phase IV (KMG-IV): sequencing the most valuable type-strain genomes for metagenomic binning, comparative biology and taxonomic classification.</title>
        <authorList>
            <person name="Goeker M."/>
        </authorList>
    </citation>
    <scope>NUCLEOTIDE SEQUENCE [LARGE SCALE GENOMIC DNA]</scope>
    <source>
        <strain evidence="6 7">DSM 100316</strain>
    </source>
</reference>
<evidence type="ECO:0000256" key="4">
    <source>
        <dbReference type="SAM" id="Phobius"/>
    </source>
</evidence>
<organism evidence="6 7">
    <name type="scientific">Sinobacterium caligoides</name>
    <dbReference type="NCBI Taxonomy" id="933926"/>
    <lineage>
        <taxon>Bacteria</taxon>
        <taxon>Pseudomonadati</taxon>
        <taxon>Pseudomonadota</taxon>
        <taxon>Gammaproteobacteria</taxon>
        <taxon>Cellvibrionales</taxon>
        <taxon>Spongiibacteraceae</taxon>
        <taxon>Sinobacterium</taxon>
    </lineage>
</organism>
<dbReference type="PANTHER" id="PTHR14969">
    <property type="entry name" value="SPHINGOSINE-1-PHOSPHATE PHOSPHOHYDROLASE"/>
    <property type="match status" value="1"/>
</dbReference>
<evidence type="ECO:0000256" key="3">
    <source>
        <dbReference type="ARBA" id="ARBA00047594"/>
    </source>
</evidence>
<dbReference type="GO" id="GO:0005886">
    <property type="term" value="C:plasma membrane"/>
    <property type="evidence" value="ECO:0007669"/>
    <property type="project" value="InterPro"/>
</dbReference>
<comment type="catalytic activity">
    <reaction evidence="3">
        <text>di-trans,octa-cis-undecaprenyl diphosphate + H2O = di-trans,octa-cis-undecaprenyl phosphate + phosphate + H(+)</text>
        <dbReference type="Rhea" id="RHEA:28094"/>
        <dbReference type="ChEBI" id="CHEBI:15377"/>
        <dbReference type="ChEBI" id="CHEBI:15378"/>
        <dbReference type="ChEBI" id="CHEBI:43474"/>
        <dbReference type="ChEBI" id="CHEBI:58405"/>
        <dbReference type="ChEBI" id="CHEBI:60392"/>
        <dbReference type="EC" id="3.6.1.27"/>
    </reaction>
</comment>
<dbReference type="PANTHER" id="PTHR14969:SF58">
    <property type="entry name" value="UNDECAPRENYL-DIPHOSPHATASE BCRC"/>
    <property type="match status" value="1"/>
</dbReference>
<keyword evidence="4" id="KW-1133">Transmembrane helix</keyword>
<dbReference type="OrthoDB" id="9780918at2"/>
<dbReference type="AlphaFoldDB" id="A0A3N2DJP6"/>
<dbReference type="Pfam" id="PF01569">
    <property type="entry name" value="PAP2"/>
    <property type="match status" value="1"/>
</dbReference>
<gene>
    <name evidence="6" type="ORF">EDC56_2632</name>
</gene>
<protein>
    <recommendedName>
        <fullName evidence="1">undecaprenyl-diphosphate phosphatase</fullName>
        <ecNumber evidence="1">3.6.1.27</ecNumber>
    </recommendedName>
    <alternativeName>
        <fullName evidence="2">Undecaprenyl pyrophosphate phosphatase</fullName>
    </alternativeName>
</protein>
<name>A0A3N2DJP6_9GAMM</name>
<dbReference type="Proteomes" id="UP000275394">
    <property type="component" value="Unassembled WGS sequence"/>
</dbReference>
<dbReference type="InterPro" id="IPR033879">
    <property type="entry name" value="UPP_Pase"/>
</dbReference>
<keyword evidence="4" id="KW-0472">Membrane</keyword>
<evidence type="ECO:0000313" key="6">
    <source>
        <dbReference type="EMBL" id="ROR99997.1"/>
    </source>
</evidence>
<sequence length="184" mass="20608">MQSLNVMLFNFINQYAGESSFLDQLAIGLAECLPYVSITALLYLWFKGTAQQRLFSLYAAIASATGLVISFIISLFYFHPRPFMQDLGRTLVEHAPDSSFPSDHTTMMFSIAITLLFERTTRKLAYVLCLLAMACGLSRIYCGVHFPFDIAAGLITAIIASAIVLRCRKIISASYLYSINYLQR</sequence>
<evidence type="ECO:0000256" key="2">
    <source>
        <dbReference type="ARBA" id="ARBA00032707"/>
    </source>
</evidence>
<accession>A0A3N2DJP6</accession>
<dbReference type="Gene3D" id="1.20.144.10">
    <property type="entry name" value="Phosphatidic acid phosphatase type 2/haloperoxidase"/>
    <property type="match status" value="1"/>
</dbReference>